<dbReference type="GO" id="GO:0016491">
    <property type="term" value="F:oxidoreductase activity"/>
    <property type="evidence" value="ECO:0007669"/>
    <property type="project" value="UniProtKB-KW"/>
</dbReference>
<evidence type="ECO:0008006" key="9">
    <source>
        <dbReference type="Google" id="ProtNLM"/>
    </source>
</evidence>
<reference evidence="7 8" key="1">
    <citation type="journal article" date="2010" name="Science">
        <title>Genomic analysis of organismal complexity in the multicellular green alga Volvox carteri.</title>
        <authorList>
            <person name="Prochnik S.E."/>
            <person name="Umen J."/>
            <person name="Nedelcu A.M."/>
            <person name="Hallmann A."/>
            <person name="Miller S.M."/>
            <person name="Nishii I."/>
            <person name="Ferris P."/>
            <person name="Kuo A."/>
            <person name="Mitros T."/>
            <person name="Fritz-Laylin L.K."/>
            <person name="Hellsten U."/>
            <person name="Chapman J."/>
            <person name="Simakov O."/>
            <person name="Rensing S.A."/>
            <person name="Terry A."/>
            <person name="Pangilinan J."/>
            <person name="Kapitonov V."/>
            <person name="Jurka J."/>
            <person name="Salamov A."/>
            <person name="Shapiro H."/>
            <person name="Schmutz J."/>
            <person name="Grimwood J."/>
            <person name="Lindquist E."/>
            <person name="Lucas S."/>
            <person name="Grigoriev I.V."/>
            <person name="Schmitt R."/>
            <person name="Kirk D."/>
            <person name="Rokhsar D.S."/>
        </authorList>
    </citation>
    <scope>NUCLEOTIDE SEQUENCE [LARGE SCALE GENOMIC DNA]</scope>
    <source>
        <strain evidence="8">f. Nagariensis / Eve</strain>
    </source>
</reference>
<keyword evidence="8" id="KW-1185">Reference proteome</keyword>
<dbReference type="RefSeq" id="XP_002946952.1">
    <property type="nucleotide sequence ID" value="XM_002946906.1"/>
</dbReference>
<dbReference type="KEGG" id="vcn:VOLCADRAFT_87070"/>
<sequence>MYVPGCGPRPYARVRYHLAGGRTTLFFWTMAIPVRPGVARVYFKFGFASAAAPAAAVQLQQQQRAAAELTESIPERRIRDASGAGGGGGSRMSASRWLKRLAGSVPHWLLAGQLIADQDLVVINRQEMLMRREGLTARDYNLNSKADAGVAAFNVWLKKAGYPDSLWGKGPAPQSGHTFSTWPATELSLEQLLSRQDRHVRHCAVCQRGMKLVTAVCTALTAAAGVAAVAATTLAVLAAISPDGVAVVGGWGSLTGAVALVVVLAALAVQGWSFREESVVSALSCKRAVTYEPVDYKLMERFQVNVAVAVRAKLTF</sequence>
<gene>
    <name evidence="7" type="ORF">VOLCADRAFT_87070</name>
</gene>
<evidence type="ECO:0000256" key="3">
    <source>
        <dbReference type="ARBA" id="ARBA00022989"/>
    </source>
</evidence>
<dbReference type="OrthoDB" id="544240at2759"/>
<dbReference type="InterPro" id="IPR050584">
    <property type="entry name" value="Cholesterol_7-desaturase"/>
</dbReference>
<organism evidence="8">
    <name type="scientific">Volvox carteri f. nagariensis</name>
    <dbReference type="NCBI Taxonomy" id="3068"/>
    <lineage>
        <taxon>Eukaryota</taxon>
        <taxon>Viridiplantae</taxon>
        <taxon>Chlorophyta</taxon>
        <taxon>core chlorophytes</taxon>
        <taxon>Chlorophyceae</taxon>
        <taxon>CS clade</taxon>
        <taxon>Chlamydomonadales</taxon>
        <taxon>Volvocaceae</taxon>
        <taxon>Volvox</taxon>
    </lineage>
</organism>
<dbReference type="InParanoid" id="D8TK33"/>
<comment type="subcellular location">
    <subcellularLocation>
        <location evidence="1">Membrane</location>
    </subcellularLocation>
</comment>
<dbReference type="Proteomes" id="UP000001058">
    <property type="component" value="Unassembled WGS sequence"/>
</dbReference>
<evidence type="ECO:0000256" key="1">
    <source>
        <dbReference type="ARBA" id="ARBA00004370"/>
    </source>
</evidence>
<dbReference type="AlphaFoldDB" id="D8TK33"/>
<feature type="transmembrane region" description="Helical" evidence="6">
    <location>
        <begin position="212"/>
        <end position="240"/>
    </location>
</feature>
<dbReference type="GeneID" id="9618343"/>
<dbReference type="GO" id="GO:0005737">
    <property type="term" value="C:cytoplasm"/>
    <property type="evidence" value="ECO:0007669"/>
    <property type="project" value="TreeGrafter"/>
</dbReference>
<evidence type="ECO:0000256" key="5">
    <source>
        <dbReference type="ARBA" id="ARBA00023136"/>
    </source>
</evidence>
<name>D8TK33_VOLCA</name>
<evidence type="ECO:0000256" key="6">
    <source>
        <dbReference type="SAM" id="Phobius"/>
    </source>
</evidence>
<keyword evidence="4" id="KW-0560">Oxidoreductase</keyword>
<keyword evidence="5 6" id="KW-0472">Membrane</keyword>
<evidence type="ECO:0000313" key="8">
    <source>
        <dbReference type="Proteomes" id="UP000001058"/>
    </source>
</evidence>
<evidence type="ECO:0000256" key="2">
    <source>
        <dbReference type="ARBA" id="ARBA00022692"/>
    </source>
</evidence>
<dbReference type="PANTHER" id="PTHR21266">
    <property type="entry name" value="IRON-SULFUR DOMAIN CONTAINING PROTEIN"/>
    <property type="match status" value="1"/>
</dbReference>
<dbReference type="PANTHER" id="PTHR21266:SF32">
    <property type="entry name" value="CHOLESTEROL 7-DESATURASE NVD"/>
    <property type="match status" value="1"/>
</dbReference>
<protein>
    <recommendedName>
        <fullName evidence="9">Pheophorbide a oxygenase domain-containing protein</fullName>
    </recommendedName>
</protein>
<feature type="transmembrane region" description="Helical" evidence="6">
    <location>
        <begin position="246"/>
        <end position="269"/>
    </location>
</feature>
<accession>D8TK33</accession>
<evidence type="ECO:0000256" key="4">
    <source>
        <dbReference type="ARBA" id="ARBA00023002"/>
    </source>
</evidence>
<evidence type="ECO:0000313" key="7">
    <source>
        <dbReference type="EMBL" id="EFJ52178.1"/>
    </source>
</evidence>
<proteinExistence type="predicted"/>
<keyword evidence="3 6" id="KW-1133">Transmembrane helix</keyword>
<keyword evidence="2 6" id="KW-0812">Transmembrane</keyword>
<dbReference type="GO" id="GO:0016020">
    <property type="term" value="C:membrane"/>
    <property type="evidence" value="ECO:0007669"/>
    <property type="project" value="UniProtKB-SubCell"/>
</dbReference>
<dbReference type="EMBL" id="GL378325">
    <property type="protein sequence ID" value="EFJ52178.1"/>
    <property type="molecule type" value="Genomic_DNA"/>
</dbReference>